<evidence type="ECO:0000256" key="2">
    <source>
        <dbReference type="SAM" id="MobiDB-lite"/>
    </source>
</evidence>
<gene>
    <name evidence="3" type="ORF">PT974_10692</name>
</gene>
<feature type="coiled-coil region" evidence="1">
    <location>
        <begin position="296"/>
        <end position="323"/>
    </location>
</feature>
<feature type="compositionally biased region" description="Polar residues" evidence="2">
    <location>
        <begin position="68"/>
        <end position="95"/>
    </location>
</feature>
<feature type="compositionally biased region" description="Polar residues" evidence="2">
    <location>
        <begin position="132"/>
        <end position="141"/>
    </location>
</feature>
<organism evidence="3 4">
    <name type="scientific">Cladobotryum mycophilum</name>
    <dbReference type="NCBI Taxonomy" id="491253"/>
    <lineage>
        <taxon>Eukaryota</taxon>
        <taxon>Fungi</taxon>
        <taxon>Dikarya</taxon>
        <taxon>Ascomycota</taxon>
        <taxon>Pezizomycotina</taxon>
        <taxon>Sordariomycetes</taxon>
        <taxon>Hypocreomycetidae</taxon>
        <taxon>Hypocreales</taxon>
        <taxon>Hypocreaceae</taxon>
        <taxon>Cladobotryum</taxon>
    </lineage>
</organism>
<keyword evidence="4" id="KW-1185">Reference proteome</keyword>
<name>A0ABR0SBK6_9HYPO</name>
<evidence type="ECO:0000313" key="4">
    <source>
        <dbReference type="Proteomes" id="UP001338125"/>
    </source>
</evidence>
<sequence>MGSSPTNPGQGYTGQTGNDQSQLVLDTSDDLDSLVSIPTPPPPPPRLTTTNLPPAANFDRKDGFFGLGSTSPPKRQSPLRQSLSHIDFPDSSQGSPVIVHVHKPRFTTRPSRVKQEVAEKKSEGRFDKSKPSDPSTTQQPLRPTGHIRRRSLFSPIEFRHPSAVYDTPVAWHSPSSPDKLRFSSPSGSSPFSFLSSKMAAIKSLGSTPVSVPANDELMNLDIESSLFPKGSPADGETFSPAAFMNLQITASGLLKKFQTAYQHQAILIHELKAEKEAQDDEKAESDVRTRHLKLQLEDMARKASETEAVMQALMEELNKEKRMRLEHRKSIIQSEGSINEDLCVEEDQRRRTWRRSGETAKSDFSFETDEDSIEEASLFSRSRSPTLAPSIISELGPTEAPVPLVLSKPVMPPPPRPIRTSQPQMTTFQKLFKGISGEGDGRGSNGCRNCQGQDASMAWDTVSLLRVENKGLKQRVGELEAVVEEVLDVVNGVAREADEAVHHI</sequence>
<evidence type="ECO:0000313" key="3">
    <source>
        <dbReference type="EMBL" id="KAK5989192.1"/>
    </source>
</evidence>
<feature type="compositionally biased region" description="Polar residues" evidence="2">
    <location>
        <begin position="1"/>
        <end position="18"/>
    </location>
</feature>
<dbReference type="Proteomes" id="UP001338125">
    <property type="component" value="Unassembled WGS sequence"/>
</dbReference>
<dbReference type="EMBL" id="JAVFKD010000015">
    <property type="protein sequence ID" value="KAK5989192.1"/>
    <property type="molecule type" value="Genomic_DNA"/>
</dbReference>
<comment type="caution">
    <text evidence="3">The sequence shown here is derived from an EMBL/GenBank/DDBJ whole genome shotgun (WGS) entry which is preliminary data.</text>
</comment>
<feature type="region of interest" description="Disordered" evidence="2">
    <location>
        <begin position="1"/>
        <end position="147"/>
    </location>
</feature>
<protein>
    <submittedName>
        <fullName evidence="3">Uncharacterized protein</fullName>
    </submittedName>
</protein>
<evidence type="ECO:0000256" key="1">
    <source>
        <dbReference type="SAM" id="Coils"/>
    </source>
</evidence>
<accession>A0ABR0SBK6</accession>
<keyword evidence="1" id="KW-0175">Coiled coil</keyword>
<feature type="compositionally biased region" description="Basic and acidic residues" evidence="2">
    <location>
        <begin position="113"/>
        <end position="131"/>
    </location>
</feature>
<reference evidence="3 4" key="1">
    <citation type="submission" date="2024-01" db="EMBL/GenBank/DDBJ databases">
        <title>Complete genome of Cladobotryum mycophilum ATHUM6906.</title>
        <authorList>
            <person name="Christinaki A.C."/>
            <person name="Myridakis A.I."/>
            <person name="Kouvelis V.N."/>
        </authorList>
    </citation>
    <scope>NUCLEOTIDE SEQUENCE [LARGE SCALE GENOMIC DNA]</scope>
    <source>
        <strain evidence="3 4">ATHUM6906</strain>
    </source>
</reference>
<proteinExistence type="predicted"/>